<dbReference type="AlphaFoldDB" id="A0A0M0JUD1"/>
<keyword evidence="2" id="KW-1185">Reference proteome</keyword>
<sequence>MGRLRGHLVNEPRAIMLVGSGVDAFDRVTTLILLCGAEPIGRDRLHRAPCLHQRPESGCGGPVEENEDVRGQVKVGDGGEHQLELGLLHDCPIVPLGHRRVIKPDPLDIFWVRFQIRLDGLELLAVNIRLGRHFPPMAHKEDVRHDATTTKRGFAERGCEGYFHLR</sequence>
<evidence type="ECO:0000313" key="1">
    <source>
        <dbReference type="EMBL" id="KOO30296.1"/>
    </source>
</evidence>
<accession>A0A0M0JUD1</accession>
<evidence type="ECO:0000313" key="2">
    <source>
        <dbReference type="Proteomes" id="UP000037460"/>
    </source>
</evidence>
<dbReference type="EMBL" id="JWZX01002251">
    <property type="protein sequence ID" value="KOO30296.1"/>
    <property type="molecule type" value="Genomic_DNA"/>
</dbReference>
<organism evidence="1 2">
    <name type="scientific">Chrysochromulina tobinii</name>
    <dbReference type="NCBI Taxonomy" id="1460289"/>
    <lineage>
        <taxon>Eukaryota</taxon>
        <taxon>Haptista</taxon>
        <taxon>Haptophyta</taxon>
        <taxon>Prymnesiophyceae</taxon>
        <taxon>Prymnesiales</taxon>
        <taxon>Chrysochromulinaceae</taxon>
        <taxon>Chrysochromulina</taxon>
    </lineage>
</organism>
<dbReference type="Proteomes" id="UP000037460">
    <property type="component" value="Unassembled WGS sequence"/>
</dbReference>
<name>A0A0M0JUD1_9EUKA</name>
<reference evidence="2" key="1">
    <citation type="journal article" date="2015" name="PLoS Genet.">
        <title>Genome Sequence and Transcriptome Analyses of Chrysochromulina tobin: Metabolic Tools for Enhanced Algal Fitness in the Prominent Order Prymnesiales (Haptophyceae).</title>
        <authorList>
            <person name="Hovde B.T."/>
            <person name="Deodato C.R."/>
            <person name="Hunsperger H.M."/>
            <person name="Ryken S.A."/>
            <person name="Yost W."/>
            <person name="Jha R.K."/>
            <person name="Patterson J."/>
            <person name="Monnat R.J. Jr."/>
            <person name="Barlow S.B."/>
            <person name="Starkenburg S.R."/>
            <person name="Cattolico R.A."/>
        </authorList>
    </citation>
    <scope>NUCLEOTIDE SEQUENCE</scope>
    <source>
        <strain evidence="2">CCMP291</strain>
    </source>
</reference>
<protein>
    <submittedName>
        <fullName evidence="1">Uncharacterized protein</fullName>
    </submittedName>
</protein>
<comment type="caution">
    <text evidence="1">The sequence shown here is derived from an EMBL/GenBank/DDBJ whole genome shotgun (WGS) entry which is preliminary data.</text>
</comment>
<gene>
    <name evidence="1" type="ORF">Ctob_007288</name>
</gene>
<proteinExistence type="predicted"/>